<accession>A0A822Y543</accession>
<name>A0A822Y543_NELNU</name>
<keyword evidence="2" id="KW-1185">Reference proteome</keyword>
<reference evidence="1 2" key="1">
    <citation type="journal article" date="2020" name="Mol. Biol. Evol.">
        <title>Distinct Expression and Methylation Patterns for Genes with Different Fates following a Single Whole-Genome Duplication in Flowering Plants.</title>
        <authorList>
            <person name="Shi T."/>
            <person name="Rahmani R.S."/>
            <person name="Gugger P.F."/>
            <person name="Wang M."/>
            <person name="Li H."/>
            <person name="Zhang Y."/>
            <person name="Li Z."/>
            <person name="Wang Q."/>
            <person name="Van de Peer Y."/>
            <person name="Marchal K."/>
            <person name="Chen J."/>
        </authorList>
    </citation>
    <scope>NUCLEOTIDE SEQUENCE [LARGE SCALE GENOMIC DNA]</scope>
    <source>
        <tissue evidence="1">Leaf</tissue>
    </source>
</reference>
<protein>
    <submittedName>
        <fullName evidence="1">Uncharacterized protein</fullName>
    </submittedName>
</protein>
<gene>
    <name evidence="1" type="ORF">HUJ06_030532</name>
</gene>
<proteinExistence type="predicted"/>
<evidence type="ECO:0000313" key="1">
    <source>
        <dbReference type="EMBL" id="DAD29064.1"/>
    </source>
</evidence>
<dbReference type="EMBL" id="DUZY01000002">
    <property type="protein sequence ID" value="DAD29064.1"/>
    <property type="molecule type" value="Genomic_DNA"/>
</dbReference>
<sequence>MAEEDVDEFSSLPRSLLSLSSVSDSRHQTFLRSWRLLLLPSWILAFTLRSSTNFTFGPLPFETLFL</sequence>
<dbReference type="Proteomes" id="UP000607653">
    <property type="component" value="Unassembled WGS sequence"/>
</dbReference>
<evidence type="ECO:0000313" key="2">
    <source>
        <dbReference type="Proteomes" id="UP000607653"/>
    </source>
</evidence>
<organism evidence="1 2">
    <name type="scientific">Nelumbo nucifera</name>
    <name type="common">Sacred lotus</name>
    <dbReference type="NCBI Taxonomy" id="4432"/>
    <lineage>
        <taxon>Eukaryota</taxon>
        <taxon>Viridiplantae</taxon>
        <taxon>Streptophyta</taxon>
        <taxon>Embryophyta</taxon>
        <taxon>Tracheophyta</taxon>
        <taxon>Spermatophyta</taxon>
        <taxon>Magnoliopsida</taxon>
        <taxon>Proteales</taxon>
        <taxon>Nelumbonaceae</taxon>
        <taxon>Nelumbo</taxon>
    </lineage>
</organism>
<comment type="caution">
    <text evidence="1">The sequence shown here is derived from an EMBL/GenBank/DDBJ whole genome shotgun (WGS) entry which is preliminary data.</text>
</comment>
<dbReference type="AlphaFoldDB" id="A0A822Y543"/>